<dbReference type="RefSeq" id="WP_013781805.1">
    <property type="nucleotide sequence ID" value="NC_015520.1"/>
</dbReference>
<evidence type="ECO:0000313" key="2">
    <source>
        <dbReference type="Proteomes" id="UP000008457"/>
    </source>
</evidence>
<proteinExistence type="predicted"/>
<dbReference type="Pfam" id="PF09484">
    <property type="entry name" value="Cas_TM1802"/>
    <property type="match status" value="1"/>
</dbReference>
<dbReference type="NCBIfam" id="TIGR02556">
    <property type="entry name" value="cas_TM1802"/>
    <property type="match status" value="1"/>
</dbReference>
<dbReference type="InterPro" id="IPR013420">
    <property type="entry name" value="CRISPR-assoc_prot_Cas8b/Csh1_C"/>
</dbReference>
<reference evidence="2" key="1">
    <citation type="submission" date="2010-11" db="EMBL/GenBank/DDBJ databases">
        <title>The complete genome of Mahella australiensis DSM 15567.</title>
        <authorList>
            <consortium name="US DOE Joint Genome Institute (JGI-PGF)"/>
            <person name="Lucas S."/>
            <person name="Copeland A."/>
            <person name="Lapidus A."/>
            <person name="Bruce D."/>
            <person name="Goodwin L."/>
            <person name="Pitluck S."/>
            <person name="Kyrpides N."/>
            <person name="Mavromatis K."/>
            <person name="Pagani I."/>
            <person name="Ivanova N."/>
            <person name="Teshima H."/>
            <person name="Brettin T."/>
            <person name="Detter J.C."/>
            <person name="Han C."/>
            <person name="Tapia R."/>
            <person name="Land M."/>
            <person name="Hauser L."/>
            <person name="Markowitz V."/>
            <person name="Cheng J.-F."/>
            <person name="Hugenholtz P."/>
            <person name="Woyke T."/>
            <person name="Wu D."/>
            <person name="Spring S."/>
            <person name="Pukall R."/>
            <person name="Steenblock K."/>
            <person name="Schneider S."/>
            <person name="Klenk H.-P."/>
            <person name="Eisen J.A."/>
        </authorList>
    </citation>
    <scope>NUCLEOTIDE SEQUENCE [LARGE SCALE GENOMIC DNA]</scope>
    <source>
        <strain evidence="2">DSM 15567 / CIP 107919 / 50-1 BON</strain>
    </source>
</reference>
<sequence>MLEAIKKLGDVAMSSGQDFLEALALPVGAKRGDKDQYLVIIKIDTQDASVNFQPVKIDDYTAQRYIWVGNADGSASPQWYATTNNLGFIVGQAIPNLIKKLPDNTSLKVALQDVLDNMYYDLGPQSGAKSRYRYVWDLGKMGMAEAIGVTTADIYKELINKGDDIKKMPDRLASAVLDYIKNKTAGAIKRDDIALWTLQIDGKLVVDDRAYREAVEREKIDVIYQDAIDGICSACGKADKVTDNTTKLTFKYYNTDKIGFSSYISGRFDKSFVLCKDCYMALLEGEAYIKNRFNTRLGGLNLYLIPSFIFDVSFTADQLDEWTKYINDSFNSAKTASSIEDFEKRIKDDYMEYEDDKNNYILNLMFYQRNQAELKVLKLIKDVPPSRFTQLRFASEMTGHFGDAIFGPSPMWQIDLNKIYYLIPINVGRNSIEYRKLLDIYDDIFSGKPVSYEFLIDSFVELARIYRLESFVNVNVRIPNDTDMAMVYAMAQANLFMEYLKQLKLLERGVSMDSDKLILREDIKGYIEEMGYDEPKTALFLLGYLIGQVADGQRGSGMDSKPVLDKLNYQGMTKLRVWRLSDEIFEKLRQYKRLAYNEGIFAQHRMLMEKYMSDWPLTDQENVFYILSGYAYNTLAAIKAAKERNNNNEEVVINE</sequence>
<dbReference type="AlphaFoldDB" id="F4A3C3"/>
<dbReference type="HOGENOM" id="CLU_027704_0_0_9"/>
<reference evidence="1 2" key="2">
    <citation type="journal article" date="2011" name="Stand. Genomic Sci.">
        <title>Complete genome sequence of Mahella australiensis type strain (50-1 BON).</title>
        <authorList>
            <person name="Sikorski J."/>
            <person name="Teshima H."/>
            <person name="Nolan M."/>
            <person name="Lucas S."/>
            <person name="Hammon N."/>
            <person name="Deshpande S."/>
            <person name="Cheng J.F."/>
            <person name="Pitluck S."/>
            <person name="Liolios K."/>
            <person name="Pagani I."/>
            <person name="Ivanova N."/>
            <person name="Huntemann M."/>
            <person name="Mavromatis K."/>
            <person name="Ovchinikova G."/>
            <person name="Pati A."/>
            <person name="Tapia R."/>
            <person name="Han C."/>
            <person name="Goodwin L."/>
            <person name="Chen A."/>
            <person name="Palaniappan K."/>
            <person name="Land M."/>
            <person name="Hauser L."/>
            <person name="Ngatchou-Djao O.D."/>
            <person name="Rohde M."/>
            <person name="Pukall R."/>
            <person name="Spring S."/>
            <person name="Abt B."/>
            <person name="Goker M."/>
            <person name="Detter J.C."/>
            <person name="Woyke T."/>
            <person name="Bristow J."/>
            <person name="Markowitz V."/>
            <person name="Hugenholtz P."/>
            <person name="Eisen J.A."/>
            <person name="Kyrpides N.C."/>
            <person name="Klenk H.P."/>
            <person name="Lapidus A."/>
        </authorList>
    </citation>
    <scope>NUCLEOTIDE SEQUENCE [LARGE SCALE GENOMIC DNA]</scope>
    <source>
        <strain evidence="2">DSM 15567 / CIP 107919 / 50-1 BON</strain>
    </source>
</reference>
<keyword evidence="2" id="KW-1185">Reference proteome</keyword>
<dbReference type="STRING" id="697281.Mahau_2207"/>
<gene>
    <name evidence="1" type="ordered locus">Mahau_2207</name>
</gene>
<protein>
    <submittedName>
        <fullName evidence="1">CRISPR-associated protein, Csh1 family</fullName>
    </submittedName>
</protein>
<dbReference type="InterPro" id="IPR013389">
    <property type="entry name" value="CRISPR-assoc_prot_Cas8b"/>
</dbReference>
<dbReference type="EMBL" id="CP002360">
    <property type="protein sequence ID" value="AEE97378.1"/>
    <property type="molecule type" value="Genomic_DNA"/>
</dbReference>
<dbReference type="NCBIfam" id="TIGR02591">
    <property type="entry name" value="cas_Csh1"/>
    <property type="match status" value="1"/>
</dbReference>
<evidence type="ECO:0000313" key="1">
    <source>
        <dbReference type="EMBL" id="AEE97378.1"/>
    </source>
</evidence>
<accession>F4A3C3</accession>
<organism evidence="1 2">
    <name type="scientific">Mahella australiensis (strain DSM 15567 / CIP 107919 / 50-1 BON)</name>
    <dbReference type="NCBI Taxonomy" id="697281"/>
    <lineage>
        <taxon>Bacteria</taxon>
        <taxon>Bacillati</taxon>
        <taxon>Bacillota</taxon>
        <taxon>Clostridia</taxon>
        <taxon>Thermoanaerobacterales</taxon>
        <taxon>Thermoanaerobacterales Family IV. Incertae Sedis</taxon>
        <taxon>Mahella</taxon>
    </lineage>
</organism>
<name>F4A3C3_MAHA5</name>
<dbReference type="KEGG" id="mas:Mahau_2207"/>
<dbReference type="eggNOG" id="ENOG502Z952">
    <property type="taxonomic scope" value="Bacteria"/>
</dbReference>
<dbReference type="Proteomes" id="UP000008457">
    <property type="component" value="Chromosome"/>
</dbReference>